<keyword evidence="4" id="KW-1185">Reference proteome</keyword>
<organism evidence="3 4">
    <name type="scientific">Nocardioides scoriae</name>
    <dbReference type="NCBI Taxonomy" id="642780"/>
    <lineage>
        <taxon>Bacteria</taxon>
        <taxon>Bacillati</taxon>
        <taxon>Actinomycetota</taxon>
        <taxon>Actinomycetes</taxon>
        <taxon>Propionibacteriales</taxon>
        <taxon>Nocardioidaceae</taxon>
        <taxon>Nocardioides</taxon>
    </lineage>
</organism>
<reference evidence="4" key="1">
    <citation type="submission" date="2016-10" db="EMBL/GenBank/DDBJ databases">
        <authorList>
            <person name="Varghese N."/>
            <person name="Submissions S."/>
        </authorList>
    </citation>
    <scope>NUCLEOTIDE SEQUENCE [LARGE SCALE GENOMIC DNA]</scope>
    <source>
        <strain evidence="4">DSM 22127</strain>
    </source>
</reference>
<dbReference type="Gene3D" id="3.30.1460.10">
    <property type="match status" value="1"/>
</dbReference>
<evidence type="ECO:0000259" key="2">
    <source>
        <dbReference type="Pfam" id="PF22552"/>
    </source>
</evidence>
<feature type="domain" description="TY-Chap central" evidence="1">
    <location>
        <begin position="153"/>
        <end position="282"/>
    </location>
</feature>
<accession>A0A1H1RIB1</accession>
<protein>
    <submittedName>
        <fullName evidence="3">Uncharacterized protein</fullName>
    </submittedName>
</protein>
<dbReference type="AlphaFoldDB" id="A0A1H1RIB1"/>
<dbReference type="STRING" id="642780.SAMN04488570_1695"/>
<dbReference type="Pfam" id="PF22551">
    <property type="entry name" value="TY-Chap1"/>
    <property type="match status" value="1"/>
</dbReference>
<dbReference type="EMBL" id="LT629757">
    <property type="protein sequence ID" value="SDS35438.1"/>
    <property type="molecule type" value="Genomic_DNA"/>
</dbReference>
<proteinExistence type="predicted"/>
<name>A0A1H1RIB1_9ACTN</name>
<dbReference type="InterPro" id="IPR054344">
    <property type="entry name" value="TY-Chap_N"/>
</dbReference>
<gene>
    <name evidence="3" type="ORF">SAMN04488570_1695</name>
</gene>
<evidence type="ECO:0000313" key="3">
    <source>
        <dbReference type="EMBL" id="SDS35438.1"/>
    </source>
</evidence>
<dbReference type="OrthoDB" id="4772408at2"/>
<sequence>MSRGFDETVERAWQQFERDLDERLEALPADLVVVGPVGLDESEQPSLRVQVLDDLVHVEAVRNLLGDRDHLFSAEQQRALTALGWEAPDHVDHPAWWIGGLLDDAESLCRVLADTWRSVFGVLHPGFLEVVDPGAQPPDADVDEIAQPDSREALVELVAASLVPTYGHDVKRDDDGDFPVFTGVVPVWIRVLQDRPVLRFFSHVVCDVGNPAQARIEIEILNRQVPLLKFQLAGDTVLASYELPADPFVARQAVGVLEQVSDTLNELATDLADRVGGQLFFDAVEESTDEE</sequence>
<dbReference type="Pfam" id="PF22552">
    <property type="entry name" value="TY-Chap3"/>
    <property type="match status" value="1"/>
</dbReference>
<evidence type="ECO:0000313" key="4">
    <source>
        <dbReference type="Proteomes" id="UP000198859"/>
    </source>
</evidence>
<dbReference type="Proteomes" id="UP000198859">
    <property type="component" value="Chromosome I"/>
</dbReference>
<dbReference type="RefSeq" id="WP_091728384.1">
    <property type="nucleotide sequence ID" value="NZ_LT629757.1"/>
</dbReference>
<feature type="domain" description="TY-Chap N-terminal" evidence="2">
    <location>
        <begin position="11"/>
        <end position="128"/>
    </location>
</feature>
<evidence type="ECO:0000259" key="1">
    <source>
        <dbReference type="Pfam" id="PF22551"/>
    </source>
</evidence>
<dbReference type="InterPro" id="IPR054343">
    <property type="entry name" value="TY-Chap_M"/>
</dbReference>